<proteinExistence type="predicted"/>
<name>A0A4S8I9Q2_MUSBA</name>
<dbReference type="AlphaFoldDB" id="A0A4S8I9Q2"/>
<dbReference type="EMBL" id="PYDT01000011">
    <property type="protein sequence ID" value="THU44661.1"/>
    <property type="molecule type" value="Genomic_DNA"/>
</dbReference>
<protein>
    <submittedName>
        <fullName evidence="1">Uncharacterized protein</fullName>
    </submittedName>
</protein>
<accession>A0A4S8I9Q2</accession>
<sequence length="91" mass="10027">MTTTAIRSPRGHLSRFPCFKEKSKSHGVSPTALFCRILNGSLSTRADRMGREGNRVGQSPHLSTDPISVVGMKILGEEHVGHSWRRDGGER</sequence>
<evidence type="ECO:0000313" key="1">
    <source>
        <dbReference type="EMBL" id="THU44661.1"/>
    </source>
</evidence>
<keyword evidence="2" id="KW-1185">Reference proteome</keyword>
<reference evidence="1 2" key="1">
    <citation type="journal article" date="2019" name="Nat. Plants">
        <title>Genome sequencing of Musa balbisiana reveals subgenome evolution and function divergence in polyploid bananas.</title>
        <authorList>
            <person name="Yao X."/>
        </authorList>
    </citation>
    <scope>NUCLEOTIDE SEQUENCE [LARGE SCALE GENOMIC DNA]</scope>
    <source>
        <strain evidence="2">cv. DH-PKW</strain>
        <tissue evidence="1">Leaves</tissue>
    </source>
</reference>
<comment type="caution">
    <text evidence="1">The sequence shown here is derived from an EMBL/GenBank/DDBJ whole genome shotgun (WGS) entry which is preliminary data.</text>
</comment>
<organism evidence="1 2">
    <name type="scientific">Musa balbisiana</name>
    <name type="common">Banana</name>
    <dbReference type="NCBI Taxonomy" id="52838"/>
    <lineage>
        <taxon>Eukaryota</taxon>
        <taxon>Viridiplantae</taxon>
        <taxon>Streptophyta</taxon>
        <taxon>Embryophyta</taxon>
        <taxon>Tracheophyta</taxon>
        <taxon>Spermatophyta</taxon>
        <taxon>Magnoliopsida</taxon>
        <taxon>Liliopsida</taxon>
        <taxon>Zingiberales</taxon>
        <taxon>Musaceae</taxon>
        <taxon>Musa</taxon>
    </lineage>
</organism>
<evidence type="ECO:0000313" key="2">
    <source>
        <dbReference type="Proteomes" id="UP000317650"/>
    </source>
</evidence>
<gene>
    <name evidence="1" type="ORF">C4D60_Mb02t09720</name>
</gene>
<dbReference type="Proteomes" id="UP000317650">
    <property type="component" value="Chromosome 2"/>
</dbReference>